<dbReference type="InterPro" id="IPR021328">
    <property type="entry name" value="CotB-like"/>
</dbReference>
<dbReference type="Gene3D" id="1.20.1260.120">
    <property type="entry name" value="Protein of unknown function DUF2935"/>
    <property type="match status" value="1"/>
</dbReference>
<dbReference type="AlphaFoldDB" id="A0A3M8H7M8"/>
<dbReference type="EMBL" id="RHLQ01000026">
    <property type="protein sequence ID" value="RNC98406.1"/>
    <property type="molecule type" value="Genomic_DNA"/>
</dbReference>
<evidence type="ECO:0000313" key="1">
    <source>
        <dbReference type="EMBL" id="RNC98406.1"/>
    </source>
</evidence>
<dbReference type="OrthoDB" id="1633927at2"/>
<reference evidence="1 2" key="1">
    <citation type="journal article" date="2014" name="Int. J. Syst. Evol. Microbiol.">
        <title>Lysinibacillus halotolerans sp. nov., isolated from saline-alkaline soil.</title>
        <authorList>
            <person name="Kong D."/>
            <person name="Wang Y."/>
            <person name="Zhao B."/>
            <person name="Li Y."/>
            <person name="Song J."/>
            <person name="Zhai Y."/>
            <person name="Zhang C."/>
            <person name="Wang H."/>
            <person name="Chen X."/>
            <person name="Zhao B."/>
            <person name="Ruan Z."/>
        </authorList>
    </citation>
    <scope>NUCLEOTIDE SEQUENCE [LARGE SCALE GENOMIC DNA]</scope>
    <source>
        <strain evidence="1 2">MCCC 1A12703</strain>
    </source>
</reference>
<keyword evidence="2" id="KW-1185">Reference proteome</keyword>
<comment type="caution">
    <text evidence="1">The sequence shown here is derived from an EMBL/GenBank/DDBJ whole genome shotgun (WGS) entry which is preliminary data.</text>
</comment>
<evidence type="ECO:0000313" key="2">
    <source>
        <dbReference type="Proteomes" id="UP000279909"/>
    </source>
</evidence>
<dbReference type="SUPFAM" id="SSF158430">
    <property type="entry name" value="Bacillus cereus metalloprotein-like"/>
    <property type="match status" value="2"/>
</dbReference>
<organism evidence="1 2">
    <name type="scientific">Lysinibacillus halotolerans</name>
    <dbReference type="NCBI Taxonomy" id="1368476"/>
    <lineage>
        <taxon>Bacteria</taxon>
        <taxon>Bacillati</taxon>
        <taxon>Bacillota</taxon>
        <taxon>Bacilli</taxon>
        <taxon>Bacillales</taxon>
        <taxon>Bacillaceae</taxon>
        <taxon>Lysinibacillus</taxon>
    </lineage>
</organism>
<protein>
    <submittedName>
        <fullName evidence="1">DUF2935 domain-containing protein</fullName>
    </submittedName>
</protein>
<proteinExistence type="predicted"/>
<dbReference type="Pfam" id="PF11155">
    <property type="entry name" value="DUF2935"/>
    <property type="match status" value="2"/>
</dbReference>
<name>A0A3M8H7M8_9BACI</name>
<accession>A0A3M8H7M8</accession>
<dbReference type="Proteomes" id="UP000279909">
    <property type="component" value="Unassembled WGS sequence"/>
</dbReference>
<dbReference type="RefSeq" id="WP_122972389.1">
    <property type="nucleotide sequence ID" value="NZ_RHLQ01000026.1"/>
</dbReference>
<gene>
    <name evidence="1" type="ORF">EC501_11215</name>
</gene>
<sequence>MSDYVKSAVFEHRFWLQVLGDHARFIHDSLYPSEKDDIAKATYFIQQFDQLLAQVKMLNESNMQPFTIKVEEAANQLRDFKLSIIKRHITENMKIHLTPTFINHMVNELEEYLLILSYLKQGKAPPIFHELHHHLLWLVDASGHAGAINDRLDGVEKRLKDKSHTFTKHFEQFYLKAIELTGYLRTNISKFPALSKFNHDVEVEIGLFKTFLNELEEMELNAEVLGIFSVSMADHMAREEQYYLMKLAQSKAI</sequence>